<comment type="caution">
    <text evidence="2">The sequence shown here is derived from an EMBL/GenBank/DDBJ whole genome shotgun (WGS) entry which is preliminary data.</text>
</comment>
<evidence type="ECO:0000313" key="4">
    <source>
        <dbReference type="Proteomes" id="UP000435957"/>
    </source>
</evidence>
<sequence length="118" mass="13600">MSNYKEQKANRLQSQIIAALNDRLRKYGIGGRIVMTQGIAALQQSEIYDIVQAIRSFDSFTEENDPHAEHDFGFVQIAQHSVFWKIDYYDENLSMHSPDKADPNVTVRVMTIMLADEY</sequence>
<dbReference type="Pfam" id="PF12599">
    <property type="entry name" value="DUF3768"/>
    <property type="match status" value="1"/>
</dbReference>
<dbReference type="RefSeq" id="WP_094513172.1">
    <property type="nucleotide sequence ID" value="NZ_JBHEEP010000036.1"/>
</dbReference>
<proteinExistence type="predicted"/>
<evidence type="ECO:0000313" key="3">
    <source>
        <dbReference type="Proteomes" id="UP000216363"/>
    </source>
</evidence>
<organism evidence="2 3">
    <name type="scientific">Brucella lupini</name>
    <dbReference type="NCBI Taxonomy" id="255457"/>
    <lineage>
        <taxon>Bacteria</taxon>
        <taxon>Pseudomonadati</taxon>
        <taxon>Pseudomonadota</taxon>
        <taxon>Alphaproteobacteria</taxon>
        <taxon>Hyphomicrobiales</taxon>
        <taxon>Brucellaceae</taxon>
        <taxon>Brucella/Ochrobactrum group</taxon>
        <taxon>Brucella</taxon>
    </lineage>
</organism>
<gene>
    <name evidence="2" type="ORF">CES86_5297</name>
    <name evidence="1" type="ORF">F9L03_24920</name>
</gene>
<dbReference type="AlphaFoldDB" id="A0A256H0V2"/>
<dbReference type="Proteomes" id="UP000216363">
    <property type="component" value="Unassembled WGS sequence"/>
</dbReference>
<evidence type="ECO:0000313" key="1">
    <source>
        <dbReference type="EMBL" id="KAB2699918.1"/>
    </source>
</evidence>
<dbReference type="EMBL" id="NNRN01000001">
    <property type="protein sequence ID" value="OYR32989.1"/>
    <property type="molecule type" value="Genomic_DNA"/>
</dbReference>
<keyword evidence="4" id="KW-1185">Reference proteome</keyword>
<dbReference type="InterPro" id="IPR022243">
    <property type="entry name" value="DUF3768"/>
</dbReference>
<accession>A0A256H0V2</accession>
<reference evidence="1 4" key="2">
    <citation type="submission" date="2019-09" db="EMBL/GenBank/DDBJ databases">
        <title>Taxonomic organization of the family Brucellaceae based on a phylogenomic approach.</title>
        <authorList>
            <person name="Leclercq S."/>
            <person name="Cloeckaert A."/>
            <person name="Zygmunt M.S."/>
        </authorList>
    </citation>
    <scope>NUCLEOTIDE SEQUENCE [LARGE SCALE GENOMIC DNA]</scope>
    <source>
        <strain evidence="1 4">LUP23</strain>
    </source>
</reference>
<name>A0A256H0V2_9HYPH</name>
<dbReference type="Proteomes" id="UP000435957">
    <property type="component" value="Unassembled WGS sequence"/>
</dbReference>
<reference evidence="2 3" key="1">
    <citation type="submission" date="2017-07" db="EMBL/GenBank/DDBJ databases">
        <title>Draft genome of Ochrobactrum lupini type strain LUP21.</title>
        <authorList>
            <person name="Krzyzanowska D.M."/>
            <person name="Jafra S."/>
        </authorList>
    </citation>
    <scope>NUCLEOTIDE SEQUENCE [LARGE SCALE GENOMIC DNA]</scope>
    <source>
        <strain evidence="2 3">LUP21</strain>
    </source>
</reference>
<dbReference type="EMBL" id="WBWF01000030">
    <property type="protein sequence ID" value="KAB2699918.1"/>
    <property type="molecule type" value="Genomic_DNA"/>
</dbReference>
<protein>
    <submittedName>
        <fullName evidence="1">DUF3768 domain-containing protein</fullName>
    </submittedName>
</protein>
<evidence type="ECO:0000313" key="2">
    <source>
        <dbReference type="EMBL" id="OYR32989.1"/>
    </source>
</evidence>